<dbReference type="SUPFAM" id="SSF56349">
    <property type="entry name" value="DNA breaking-rejoining enzymes"/>
    <property type="match status" value="1"/>
</dbReference>
<dbReference type="InterPro" id="IPR011010">
    <property type="entry name" value="DNA_brk_join_enz"/>
</dbReference>
<gene>
    <name evidence="4" type="ORF">QN243_16075</name>
</gene>
<dbReference type="InterPro" id="IPR002104">
    <property type="entry name" value="Integrase_catalytic"/>
</dbReference>
<dbReference type="InterPro" id="IPR013762">
    <property type="entry name" value="Integrase-like_cat_sf"/>
</dbReference>
<dbReference type="RefSeq" id="WP_317843654.1">
    <property type="nucleotide sequence ID" value="NZ_CP126170.1"/>
</dbReference>
<evidence type="ECO:0000313" key="4">
    <source>
        <dbReference type="EMBL" id="WOS39917.1"/>
    </source>
</evidence>
<dbReference type="Gene3D" id="1.10.443.10">
    <property type="entry name" value="Intergrase catalytic core"/>
    <property type="match status" value="1"/>
</dbReference>
<organism evidence="4 5">
    <name type="scientific">Xanthomonas rydalmerensis</name>
    <dbReference type="NCBI Taxonomy" id="3046274"/>
    <lineage>
        <taxon>Bacteria</taxon>
        <taxon>Pseudomonadati</taxon>
        <taxon>Pseudomonadota</taxon>
        <taxon>Gammaproteobacteria</taxon>
        <taxon>Lysobacterales</taxon>
        <taxon>Lysobacteraceae</taxon>
        <taxon>Xanthomonas</taxon>
    </lineage>
</organism>
<name>A0ABZ0JJE9_9XANT</name>
<dbReference type="CDD" id="cd01184">
    <property type="entry name" value="INT_C_like_1"/>
    <property type="match status" value="1"/>
</dbReference>
<dbReference type="PROSITE" id="PS51898">
    <property type="entry name" value="TYR_RECOMBINASE"/>
    <property type="match status" value="1"/>
</dbReference>
<keyword evidence="1" id="KW-0229">DNA integration</keyword>
<sequence>MPSPALEHLHQYLLHPIGTLQLKGVQMGNLRIEELNITGREAAIHAQEMLDRADDRQRRSRRANGCTQYPAPLPIASAPRLLSVEIADYVRSRDHRGLAKNTTGSTSRTLTLLKMTCGDIPVSRVDHSHIYRLWELLRWAPPSLLSDPRYRDYTYDEAIALGKKLGVQPRAPKTLEKHRRFLWTFFKGLVEANAIPASPMAGFKKFKEDLAEDADNAERLFDEADLQKIFAPETFIPWAKAHPHRWWMPMIGLYTGARINEVAQLKVADIVQEAGAWWIRIRVTIDPDLAHKSRGRSRQRLKGKSAIRDVPIAQPLIDAGFLDYVEDIRQCGHPRLFPHLSAGVNRETGDSNARYSQAPLNQFSTYMKRLGFKKGVGFHAFRHTIATELHHQDIPEEVIALITGHSPHKRVAVLHEAYFHKKPALAQKKKIRTIKRYMPSVELPKYQRGQFAAQLSDPSKFYP</sequence>
<keyword evidence="2" id="KW-0233">DNA recombination</keyword>
<keyword evidence="5" id="KW-1185">Reference proteome</keyword>
<proteinExistence type="predicted"/>
<dbReference type="Pfam" id="PF00589">
    <property type="entry name" value="Phage_integrase"/>
    <property type="match status" value="1"/>
</dbReference>
<evidence type="ECO:0000256" key="2">
    <source>
        <dbReference type="ARBA" id="ARBA00023172"/>
    </source>
</evidence>
<dbReference type="EMBL" id="CP126172">
    <property type="protein sequence ID" value="WOS39917.1"/>
    <property type="molecule type" value="Genomic_DNA"/>
</dbReference>
<dbReference type="InterPro" id="IPR050090">
    <property type="entry name" value="Tyrosine_recombinase_XerCD"/>
</dbReference>
<dbReference type="PANTHER" id="PTHR30349">
    <property type="entry name" value="PHAGE INTEGRASE-RELATED"/>
    <property type="match status" value="1"/>
</dbReference>
<evidence type="ECO:0000259" key="3">
    <source>
        <dbReference type="PROSITE" id="PS51898"/>
    </source>
</evidence>
<feature type="domain" description="Tyr recombinase" evidence="3">
    <location>
        <begin position="205"/>
        <end position="433"/>
    </location>
</feature>
<dbReference type="Proteomes" id="UP001302020">
    <property type="component" value="Chromosome"/>
</dbReference>
<reference evidence="4 5" key="1">
    <citation type="submission" date="2023-05" db="EMBL/GenBank/DDBJ databases">
        <title>Xanthomonas rydalmerenesis sp. nov., a novel Xanthomonas species isolated from Fragaria x ananassa.</title>
        <authorList>
            <person name="McKnight D.J.E."/>
            <person name="Wong-Bajracharya J."/>
            <person name="Okoh E.B."/>
            <person name="Snijders F."/>
            <person name="Lidbetter F."/>
            <person name="Webster J."/>
            <person name="Djordjevic S.P."/>
            <person name="Bogema D.R."/>
            <person name="Chapman T.A."/>
        </authorList>
    </citation>
    <scope>NUCLEOTIDE SEQUENCE [LARGE SCALE GENOMIC DNA]</scope>
    <source>
        <strain evidence="4 5">DAR34883</strain>
    </source>
</reference>
<protein>
    <submittedName>
        <fullName evidence="4">Site-specific integrase</fullName>
    </submittedName>
</protein>
<accession>A0ABZ0JJE9</accession>
<evidence type="ECO:0000256" key="1">
    <source>
        <dbReference type="ARBA" id="ARBA00022908"/>
    </source>
</evidence>
<dbReference type="PANTHER" id="PTHR30349:SF64">
    <property type="entry name" value="PROPHAGE INTEGRASE INTD-RELATED"/>
    <property type="match status" value="1"/>
</dbReference>
<evidence type="ECO:0000313" key="5">
    <source>
        <dbReference type="Proteomes" id="UP001302020"/>
    </source>
</evidence>